<organism evidence="2 3">
    <name type="scientific">Candidatus Gemmiger avicola</name>
    <dbReference type="NCBI Taxonomy" id="2838605"/>
    <lineage>
        <taxon>Bacteria</taxon>
        <taxon>Bacillati</taxon>
        <taxon>Bacillota</taxon>
        <taxon>Clostridia</taxon>
        <taxon>Eubacteriales</taxon>
        <taxon>Gemmiger</taxon>
    </lineage>
</organism>
<dbReference type="Proteomes" id="UP000886803">
    <property type="component" value="Unassembled WGS sequence"/>
</dbReference>
<dbReference type="InterPro" id="IPR042099">
    <property type="entry name" value="ANL_N_sf"/>
</dbReference>
<gene>
    <name evidence="2" type="ORF">H9945_01505</name>
</gene>
<feature type="domain" description="AMP-dependent synthetase/ligase" evidence="1">
    <location>
        <begin position="48"/>
        <end position="432"/>
    </location>
</feature>
<dbReference type="InterPro" id="IPR000873">
    <property type="entry name" value="AMP-dep_synth/lig_dom"/>
</dbReference>
<dbReference type="SUPFAM" id="SSF56801">
    <property type="entry name" value="Acetyl-CoA synthetase-like"/>
    <property type="match status" value="1"/>
</dbReference>
<dbReference type="Pfam" id="PF00501">
    <property type="entry name" value="AMP-binding"/>
    <property type="match status" value="1"/>
</dbReference>
<evidence type="ECO:0000313" key="2">
    <source>
        <dbReference type="EMBL" id="HJB41157.1"/>
    </source>
</evidence>
<evidence type="ECO:0000259" key="1">
    <source>
        <dbReference type="Pfam" id="PF00501"/>
    </source>
</evidence>
<comment type="caution">
    <text evidence="2">The sequence shown here is derived from an EMBL/GenBank/DDBJ whole genome shotgun (WGS) entry which is preliminary data.</text>
</comment>
<reference evidence="2" key="2">
    <citation type="submission" date="2021-04" db="EMBL/GenBank/DDBJ databases">
        <authorList>
            <person name="Gilroy R."/>
        </authorList>
    </citation>
    <scope>NUCLEOTIDE SEQUENCE</scope>
    <source>
        <strain evidence="2">ChiBcec8-13705</strain>
    </source>
</reference>
<dbReference type="EMBL" id="DWYG01000014">
    <property type="protein sequence ID" value="HJB41157.1"/>
    <property type="molecule type" value="Genomic_DNA"/>
</dbReference>
<dbReference type="PANTHER" id="PTHR24096">
    <property type="entry name" value="LONG-CHAIN-FATTY-ACID--COA LIGASE"/>
    <property type="match status" value="1"/>
</dbReference>
<evidence type="ECO:0000313" key="3">
    <source>
        <dbReference type="Proteomes" id="UP000886803"/>
    </source>
</evidence>
<name>A0A9D2M507_9FIRM</name>
<protein>
    <submittedName>
        <fullName evidence="2">Acyl--CoA ligase</fullName>
    </submittedName>
</protein>
<accession>A0A9D2M507</accession>
<reference evidence="2" key="1">
    <citation type="journal article" date="2021" name="PeerJ">
        <title>Extensive microbial diversity within the chicken gut microbiome revealed by metagenomics and culture.</title>
        <authorList>
            <person name="Gilroy R."/>
            <person name="Ravi A."/>
            <person name="Getino M."/>
            <person name="Pursley I."/>
            <person name="Horton D.L."/>
            <person name="Alikhan N.F."/>
            <person name="Baker D."/>
            <person name="Gharbi K."/>
            <person name="Hall N."/>
            <person name="Watson M."/>
            <person name="Adriaenssens E.M."/>
            <person name="Foster-Nyarko E."/>
            <person name="Jarju S."/>
            <person name="Secka A."/>
            <person name="Antonio M."/>
            <person name="Oren A."/>
            <person name="Chaudhuri R.R."/>
            <person name="La Ragione R."/>
            <person name="Hildebrand F."/>
            <person name="Pallen M.J."/>
        </authorList>
    </citation>
    <scope>NUCLEOTIDE SEQUENCE</scope>
    <source>
        <strain evidence="2">ChiBcec8-13705</strain>
    </source>
</reference>
<keyword evidence="2" id="KW-0436">Ligase</keyword>
<sequence>MMMNTPPITGRPSIDRPWMKYYPEPLRKIQIPECTVQAYLRQNCPGEDVAAMEFYGNQISWRTVFDTTQVVAKSLRAIGFGEGDQIPVFLSLVPEFLYILLGAEQIGASLLCRDNTLQENVEAVAKAGAKVMIAQSTLSQDELGRYLADTQVEKVILVDPCCSCNKADMPDYVQENLEKMYPEETAHGTKTITWEQFLDLGRAYTGPVDAPVDINRPLFRAYTSGSTGPSKQVIHSAYTMVAVVAQMNFYAGGTAQRPTWMVTALPPSLVAVIVSMVLMPLSSNKLLILDPYVAVKDVDLELMRYKPNSWPIIPMFIETVMRNGRIPDDYDMSHLTAAGAGSESYNNNQLQRAQQFIKDHNCNIRFTTGYGNSEAGSNVSLPMTPHPMGNGNVGVPLIHNTISVFEPGTQRELIYNQIGEICISGPGLMLGYDKPEATAKALQVHEDGLTWLHTGDIGYMNEDGVIYVLTRGKAPRYGGGDLATLPMENVVADADIPGIDDEFFVIVPDVEHTGFFLPYLFVVLKEGYTLQDIEGPVRACLRDYMQPVEIRQLKARPFFHFKTNRIGLTQQILAEKVKQTDEVEALQK</sequence>
<dbReference type="AlphaFoldDB" id="A0A9D2M507"/>
<dbReference type="Gene3D" id="3.40.50.12780">
    <property type="entry name" value="N-terminal domain of ligase-like"/>
    <property type="match status" value="1"/>
</dbReference>
<dbReference type="GO" id="GO:0016405">
    <property type="term" value="F:CoA-ligase activity"/>
    <property type="evidence" value="ECO:0007669"/>
    <property type="project" value="TreeGrafter"/>
</dbReference>
<proteinExistence type="predicted"/>